<accession>A0ABZ0D0Z7</accession>
<dbReference type="RefSeq" id="WP_316703771.1">
    <property type="nucleotide sequence ID" value="NZ_CP136336.1"/>
</dbReference>
<keyword evidence="1" id="KW-0732">Signal</keyword>
<reference evidence="2 3" key="1">
    <citation type="submission" date="2023-10" db="EMBL/GenBank/DDBJ databases">
        <title>Bacteria for the degradation of biodegradable plastic PBAT(Polybutylene adipate terephthalate).</title>
        <authorList>
            <person name="Weon H.-Y."/>
            <person name="Yeon J."/>
        </authorList>
    </citation>
    <scope>NUCLEOTIDE SEQUENCE [LARGE SCALE GENOMIC DNA]</scope>
    <source>
        <strain evidence="2 3">SBD 7-3</strain>
    </source>
</reference>
<dbReference type="InterPro" id="IPR038674">
    <property type="entry name" value="CzcE_sf"/>
</dbReference>
<dbReference type="Gene3D" id="2.60.40.2280">
    <property type="entry name" value="Heavy-metal resistance protein CzcE"/>
    <property type="match status" value="1"/>
</dbReference>
<evidence type="ECO:0000256" key="1">
    <source>
        <dbReference type="SAM" id="SignalP"/>
    </source>
</evidence>
<name>A0ABZ0D0Z7_9BURK</name>
<proteinExistence type="predicted"/>
<dbReference type="InterPro" id="IPR031560">
    <property type="entry name" value="CzcE"/>
</dbReference>
<sequence>MIKTFARTLTLAAIAAPLIAFANDGGNFRNGASFYGQPADGKVATRTVDVTTTRVVRVNYGETVKFVKGAEQFAWTFNGMDNRGVPLTKIAPHDFASTVVYVDQDPLNRN</sequence>
<keyword evidence="3" id="KW-1185">Reference proteome</keyword>
<dbReference type="Pfam" id="PF16986">
    <property type="entry name" value="CzcE"/>
    <property type="match status" value="1"/>
</dbReference>
<feature type="signal peptide" evidence="1">
    <location>
        <begin position="1"/>
        <end position="22"/>
    </location>
</feature>
<evidence type="ECO:0000313" key="2">
    <source>
        <dbReference type="EMBL" id="WOB10853.1"/>
    </source>
</evidence>
<gene>
    <name evidence="2" type="ORF">RXV79_12550</name>
</gene>
<evidence type="ECO:0000313" key="3">
    <source>
        <dbReference type="Proteomes" id="UP001303946"/>
    </source>
</evidence>
<dbReference type="Proteomes" id="UP001303946">
    <property type="component" value="Chromosome"/>
</dbReference>
<dbReference type="EMBL" id="CP136336">
    <property type="protein sequence ID" value="WOB10853.1"/>
    <property type="molecule type" value="Genomic_DNA"/>
</dbReference>
<protein>
    <submittedName>
        <fullName evidence="2">CzcE family metal-binding protein</fullName>
    </submittedName>
</protein>
<feature type="chain" id="PRO_5045780763" evidence="1">
    <location>
        <begin position="23"/>
        <end position="110"/>
    </location>
</feature>
<organism evidence="2 3">
    <name type="scientific">Piscinibacter gummiphilus</name>
    <dbReference type="NCBI Taxonomy" id="946333"/>
    <lineage>
        <taxon>Bacteria</taxon>
        <taxon>Pseudomonadati</taxon>
        <taxon>Pseudomonadota</taxon>
        <taxon>Betaproteobacteria</taxon>
        <taxon>Burkholderiales</taxon>
        <taxon>Sphaerotilaceae</taxon>
        <taxon>Piscinibacter</taxon>
    </lineage>
</organism>